<dbReference type="EMBL" id="JASBWR010000030">
    <property type="protein sequence ID" value="KAJ9106449.1"/>
    <property type="molecule type" value="Genomic_DNA"/>
</dbReference>
<proteinExistence type="predicted"/>
<accession>A0ACC2W400</accession>
<dbReference type="Proteomes" id="UP001241377">
    <property type="component" value="Unassembled WGS sequence"/>
</dbReference>
<evidence type="ECO:0000313" key="1">
    <source>
        <dbReference type="EMBL" id="KAJ9106449.1"/>
    </source>
</evidence>
<reference evidence="1" key="1">
    <citation type="submission" date="2023-04" db="EMBL/GenBank/DDBJ databases">
        <title>Draft Genome sequencing of Naganishia species isolated from polar environments using Oxford Nanopore Technology.</title>
        <authorList>
            <person name="Leo P."/>
            <person name="Venkateswaran K."/>
        </authorList>
    </citation>
    <scope>NUCLEOTIDE SEQUENCE</scope>
    <source>
        <strain evidence="1">MNA-CCFEE 5261</strain>
    </source>
</reference>
<name>A0ACC2W400_9TREE</name>
<comment type="caution">
    <text evidence="1">The sequence shown here is derived from an EMBL/GenBank/DDBJ whole genome shotgun (WGS) entry which is preliminary data.</text>
</comment>
<gene>
    <name evidence="1" type="ORF">QFC19_003179</name>
</gene>
<sequence length="338" mass="37580">MSTTVFVSGATGFIAQHVIKQLIEKSYKVVGSVRSKEKGDQLVSKFGDSFQYEIVSDIGKSGAFDEALKKHQDVTVFLHTASPFHFNTDNVEKDLYQPAEEGTNNALKAIEKYGPQVKHVVITSSFAAVLDSKREKDPSLTYTEENWNPMTREEGTENAFSGYMVSKKLAEKAAWDFVEKSKPNFVLTSVNPTYVFGPQAFDSDIKDSLNTSSELINAALKLKPGEELPTYTGPYIDVRDVAEAHLVAFEKEDAKNQRLVLADGRFTFQDFLDIIHKNFPEKAKAKNIPLGNPGSSKKDLANAAKLNFAKTDKVMGIKYIDLEKSVVDTVKQIFDAEK</sequence>
<keyword evidence="2" id="KW-1185">Reference proteome</keyword>
<evidence type="ECO:0000313" key="2">
    <source>
        <dbReference type="Proteomes" id="UP001241377"/>
    </source>
</evidence>
<protein>
    <submittedName>
        <fullName evidence="1">Uncharacterized protein</fullName>
    </submittedName>
</protein>
<organism evidence="1 2">
    <name type="scientific">Naganishia cerealis</name>
    <dbReference type="NCBI Taxonomy" id="610337"/>
    <lineage>
        <taxon>Eukaryota</taxon>
        <taxon>Fungi</taxon>
        <taxon>Dikarya</taxon>
        <taxon>Basidiomycota</taxon>
        <taxon>Agaricomycotina</taxon>
        <taxon>Tremellomycetes</taxon>
        <taxon>Filobasidiales</taxon>
        <taxon>Filobasidiaceae</taxon>
        <taxon>Naganishia</taxon>
    </lineage>
</organism>